<keyword evidence="10" id="KW-1185">Reference proteome</keyword>
<dbReference type="Pfam" id="PF00034">
    <property type="entry name" value="Cytochrom_C"/>
    <property type="match status" value="1"/>
</dbReference>
<dbReference type="EMBL" id="QFXE01000001">
    <property type="protein sequence ID" value="RDH88600.1"/>
    <property type="molecule type" value="Genomic_DNA"/>
</dbReference>
<keyword evidence="4" id="KW-0249">Electron transport</keyword>
<keyword evidence="1" id="KW-0813">Transport</keyword>
<evidence type="ECO:0000313" key="10">
    <source>
        <dbReference type="Proteomes" id="UP000254771"/>
    </source>
</evidence>
<evidence type="ECO:0000256" key="4">
    <source>
        <dbReference type="ARBA" id="ARBA00022982"/>
    </source>
</evidence>
<gene>
    <name evidence="9" type="ORF">DIZ78_01325</name>
</gene>
<name>A0A370DVC2_9GAMM</name>
<evidence type="ECO:0000256" key="5">
    <source>
        <dbReference type="ARBA" id="ARBA00023004"/>
    </source>
</evidence>
<dbReference type="InterPro" id="IPR050597">
    <property type="entry name" value="Cytochrome_c_Oxidase_Subunit"/>
</dbReference>
<dbReference type="Gene3D" id="1.10.760.10">
    <property type="entry name" value="Cytochrome c-like domain"/>
    <property type="match status" value="1"/>
</dbReference>
<proteinExistence type="predicted"/>
<evidence type="ECO:0000259" key="8">
    <source>
        <dbReference type="PROSITE" id="PS51007"/>
    </source>
</evidence>
<dbReference type="GO" id="GO:0009055">
    <property type="term" value="F:electron transfer activity"/>
    <property type="evidence" value="ECO:0007669"/>
    <property type="project" value="InterPro"/>
</dbReference>
<feature type="domain" description="Cytochrome c" evidence="8">
    <location>
        <begin position="22"/>
        <end position="100"/>
    </location>
</feature>
<keyword evidence="5 6" id="KW-0408">Iron</keyword>
<evidence type="ECO:0000256" key="3">
    <source>
        <dbReference type="ARBA" id="ARBA00022723"/>
    </source>
</evidence>
<dbReference type="GO" id="GO:0046872">
    <property type="term" value="F:metal ion binding"/>
    <property type="evidence" value="ECO:0007669"/>
    <property type="project" value="UniProtKB-KW"/>
</dbReference>
<dbReference type="InterPro" id="IPR009056">
    <property type="entry name" value="Cyt_c-like_dom"/>
</dbReference>
<evidence type="ECO:0000256" key="7">
    <source>
        <dbReference type="SAM" id="SignalP"/>
    </source>
</evidence>
<dbReference type="GO" id="GO:0020037">
    <property type="term" value="F:heme binding"/>
    <property type="evidence" value="ECO:0007669"/>
    <property type="project" value="InterPro"/>
</dbReference>
<dbReference type="InterPro" id="IPR036909">
    <property type="entry name" value="Cyt_c-like_dom_sf"/>
</dbReference>
<protein>
    <submittedName>
        <fullName evidence="9">Cytochrome C</fullName>
    </submittedName>
</protein>
<evidence type="ECO:0000256" key="2">
    <source>
        <dbReference type="ARBA" id="ARBA00022617"/>
    </source>
</evidence>
<feature type="chain" id="PRO_5016655655" evidence="7">
    <location>
        <begin position="22"/>
        <end position="112"/>
    </location>
</feature>
<dbReference type="SUPFAM" id="SSF46626">
    <property type="entry name" value="Cytochrome c"/>
    <property type="match status" value="1"/>
</dbReference>
<dbReference type="PROSITE" id="PS51007">
    <property type="entry name" value="CYTC"/>
    <property type="match status" value="1"/>
</dbReference>
<keyword evidence="7" id="KW-0732">Signal</keyword>
<organism evidence="9 10">
    <name type="scientific">endosymbiont of Escarpia spicata</name>
    <dbReference type="NCBI Taxonomy" id="2200908"/>
    <lineage>
        <taxon>Bacteria</taxon>
        <taxon>Pseudomonadati</taxon>
        <taxon>Pseudomonadota</taxon>
        <taxon>Gammaproteobacteria</taxon>
        <taxon>sulfur-oxidizing symbionts</taxon>
    </lineage>
</organism>
<dbReference type="AlphaFoldDB" id="A0A370DVC2"/>
<sequence length="112" mass="12103">MKSFVIASILALYSVFNVALAGDILAGKDRAQVCTACHGQKGISSQPIFPNLAGQKAAYLKKQLTAYKNGKRVDPIMQPIVTSLTEIDIDNIAAYYESLIDNPIFTALLGQK</sequence>
<reference evidence="9 10" key="1">
    <citation type="journal article" date="2018" name="ISME J.">
        <title>Endosymbiont genomes yield clues of tubeworm success.</title>
        <authorList>
            <person name="Li Y."/>
            <person name="Liles M.R."/>
            <person name="Halanych K.M."/>
        </authorList>
    </citation>
    <scope>NUCLEOTIDE SEQUENCE [LARGE SCALE GENOMIC DNA]</scope>
    <source>
        <strain evidence="9">A1462</strain>
    </source>
</reference>
<evidence type="ECO:0000256" key="1">
    <source>
        <dbReference type="ARBA" id="ARBA00022448"/>
    </source>
</evidence>
<accession>A0A370DVC2</accession>
<keyword evidence="2 6" id="KW-0349">Heme</keyword>
<dbReference type="Proteomes" id="UP000254771">
    <property type="component" value="Unassembled WGS sequence"/>
</dbReference>
<evidence type="ECO:0000313" key="9">
    <source>
        <dbReference type="EMBL" id="RDH88600.1"/>
    </source>
</evidence>
<keyword evidence="3 6" id="KW-0479">Metal-binding</keyword>
<evidence type="ECO:0000256" key="6">
    <source>
        <dbReference type="PROSITE-ProRule" id="PRU00433"/>
    </source>
</evidence>
<dbReference type="PANTHER" id="PTHR33751">
    <property type="entry name" value="CBB3-TYPE CYTOCHROME C OXIDASE SUBUNIT FIXP"/>
    <property type="match status" value="1"/>
</dbReference>
<dbReference type="PANTHER" id="PTHR33751:SF9">
    <property type="entry name" value="CYTOCHROME C4"/>
    <property type="match status" value="1"/>
</dbReference>
<feature type="signal peptide" evidence="7">
    <location>
        <begin position="1"/>
        <end position="21"/>
    </location>
</feature>
<comment type="caution">
    <text evidence="9">The sequence shown here is derived from an EMBL/GenBank/DDBJ whole genome shotgun (WGS) entry which is preliminary data.</text>
</comment>